<dbReference type="Proteomes" id="UP001062846">
    <property type="component" value="Chromosome 12"/>
</dbReference>
<organism evidence="1 2">
    <name type="scientific">Rhododendron molle</name>
    <name type="common">Chinese azalea</name>
    <name type="synonym">Azalea mollis</name>
    <dbReference type="NCBI Taxonomy" id="49168"/>
    <lineage>
        <taxon>Eukaryota</taxon>
        <taxon>Viridiplantae</taxon>
        <taxon>Streptophyta</taxon>
        <taxon>Embryophyta</taxon>
        <taxon>Tracheophyta</taxon>
        <taxon>Spermatophyta</taxon>
        <taxon>Magnoliopsida</taxon>
        <taxon>eudicotyledons</taxon>
        <taxon>Gunneridae</taxon>
        <taxon>Pentapetalae</taxon>
        <taxon>asterids</taxon>
        <taxon>Ericales</taxon>
        <taxon>Ericaceae</taxon>
        <taxon>Ericoideae</taxon>
        <taxon>Rhodoreae</taxon>
        <taxon>Rhododendron</taxon>
    </lineage>
</organism>
<accession>A0ACC0LIV0</accession>
<name>A0ACC0LIV0_RHOML</name>
<evidence type="ECO:0000313" key="2">
    <source>
        <dbReference type="Proteomes" id="UP001062846"/>
    </source>
</evidence>
<sequence length="146" mass="15761">MNHRIDRSAPAWQSNIAGSIRTDVLPIACLSSGGNESYVFVVGTELAGSDFGNWYNFCEEKVVVTVMDSEIDDQSTNVKTGSAVPAFVSHRRVRKQQTLKHFSISIDRFIVPLFGISIGPKPDTAARGQHRKGRGGRGQSAVAAVG</sequence>
<gene>
    <name evidence="1" type="ORF">RHMOL_Rhmol12G0165500</name>
</gene>
<protein>
    <submittedName>
        <fullName evidence="1">Uncharacterized protein</fullName>
    </submittedName>
</protein>
<keyword evidence="2" id="KW-1185">Reference proteome</keyword>
<reference evidence="1" key="1">
    <citation type="submission" date="2022-02" db="EMBL/GenBank/DDBJ databases">
        <title>Plant Genome Project.</title>
        <authorList>
            <person name="Zhang R.-G."/>
        </authorList>
    </citation>
    <scope>NUCLEOTIDE SEQUENCE</scope>
    <source>
        <strain evidence="1">AT1</strain>
    </source>
</reference>
<proteinExistence type="predicted"/>
<comment type="caution">
    <text evidence="1">The sequence shown here is derived from an EMBL/GenBank/DDBJ whole genome shotgun (WGS) entry which is preliminary data.</text>
</comment>
<dbReference type="EMBL" id="CM046399">
    <property type="protein sequence ID" value="KAI8528671.1"/>
    <property type="molecule type" value="Genomic_DNA"/>
</dbReference>
<evidence type="ECO:0000313" key="1">
    <source>
        <dbReference type="EMBL" id="KAI8528671.1"/>
    </source>
</evidence>